<proteinExistence type="inferred from homology"/>
<protein>
    <submittedName>
        <fullName evidence="4">Alpha/beta hydrolase</fullName>
    </submittedName>
</protein>
<gene>
    <name evidence="3" type="ORF">DCO61_09675</name>
    <name evidence="4" type="ORF">LS64_002340</name>
</gene>
<dbReference type="GO" id="GO:0016788">
    <property type="term" value="F:hydrolase activity, acting on ester bonds"/>
    <property type="evidence" value="ECO:0007669"/>
    <property type="project" value="TreeGrafter"/>
</dbReference>
<name>A0A347VQ66_9HELI</name>
<organism evidence="4 5">
    <name type="scientific">Helicobacter saguini</name>
    <dbReference type="NCBI Taxonomy" id="1548018"/>
    <lineage>
        <taxon>Bacteria</taxon>
        <taxon>Pseudomonadati</taxon>
        <taxon>Campylobacterota</taxon>
        <taxon>Epsilonproteobacteria</taxon>
        <taxon>Campylobacterales</taxon>
        <taxon>Helicobacteraceae</taxon>
        <taxon>Helicobacter</taxon>
    </lineage>
</organism>
<evidence type="ECO:0000313" key="5">
    <source>
        <dbReference type="Proteomes" id="UP000029714"/>
    </source>
</evidence>
<evidence type="ECO:0000313" key="4">
    <source>
        <dbReference type="EMBL" id="TLD95225.1"/>
    </source>
</evidence>
<evidence type="ECO:0000313" key="3">
    <source>
        <dbReference type="EMBL" id="MWV70261.1"/>
    </source>
</evidence>
<dbReference type="Pfam" id="PF00756">
    <property type="entry name" value="Esterase"/>
    <property type="match status" value="1"/>
</dbReference>
<dbReference type="Gene3D" id="3.40.50.1820">
    <property type="entry name" value="alpha/beta hydrolase"/>
    <property type="match status" value="1"/>
</dbReference>
<dbReference type="STRING" id="1548018.LS64_07535"/>
<comment type="caution">
    <text evidence="4">The sequence shown here is derived from an EMBL/GenBank/DDBJ whole genome shotgun (WGS) entry which is preliminary data.</text>
</comment>
<dbReference type="OrthoDB" id="5523653at2"/>
<reference evidence="3 6" key="4">
    <citation type="submission" date="2019-12" db="EMBL/GenBank/DDBJ databases">
        <title>Multi-Generational Helicobacter saguini Isolates.</title>
        <authorList>
            <person name="Mannion A."/>
            <person name="Shen Z."/>
            <person name="Fox J.G."/>
        </authorList>
    </citation>
    <scope>NUCLEOTIDE SEQUENCE [LARGE SCALE GENOMIC DNA]</scope>
    <source>
        <strain evidence="3">16-048</strain>
        <strain evidence="6">16-048 (F4)</strain>
    </source>
</reference>
<evidence type="ECO:0000256" key="1">
    <source>
        <dbReference type="ARBA" id="ARBA00005622"/>
    </source>
</evidence>
<keyword evidence="2 4" id="KW-0378">Hydrolase</keyword>
<dbReference type="Proteomes" id="UP000029714">
    <property type="component" value="Unassembled WGS sequence"/>
</dbReference>
<reference evidence="4 5" key="2">
    <citation type="journal article" date="2016" name="Infect. Immun.">
        <title>Helicobacter saguini, a Novel Helicobacter Isolated from Cotton-Top Tamarins with Ulcerative Colitis, Has Proinflammatory Properties and Induces Typhlocolitis and Dysplasia in Gnotobiotic IL-10-/- Mice.</title>
        <authorList>
            <person name="Shen Z."/>
            <person name="Mannion A."/>
            <person name="Whary M.T."/>
            <person name="Muthupalani S."/>
            <person name="Sheh A."/>
            <person name="Feng Y."/>
            <person name="Gong G."/>
            <person name="Vandamme P."/>
            <person name="Holcombe H.R."/>
            <person name="Paster B.J."/>
            <person name="Fox J.G."/>
        </authorList>
    </citation>
    <scope>NUCLEOTIDE SEQUENCE [LARGE SCALE GENOMIC DNA]</scope>
    <source>
        <strain evidence="4 5">MIT 97-6194</strain>
    </source>
</reference>
<keyword evidence="5" id="KW-1185">Reference proteome</keyword>
<sequence>MRCFVFVFSVFMLLNYGICKPSQEIVSLDSNVYKYFIIKKIEIKNVNDRIYRIQIALPLLDSINSTRDSLNAKTDDFSLDSKKLDSINSTQDFALDSNKKDSNFQKSQVIESRTFSLIKNNPKKPQKILYLLDGNAFFPRFLNLITNDIESNPYSLKNLPIIVGIGHDSNLAFDRNLREIDYTLNIESSKNIEAFHYFLVKILKPFIESNYANFQNLQVIKSLTLDSNNPKISKDSNNIESILFGHSFGGLYVLYNAFNYPQDFSIYFSASPSLYLNNGAIFPRYSPMLSNFKNKTLIISQGSLERASRATFSRENLYNLLKRENPQNDIRFYDFYNKTHGESVNDAFLMLIKILKDYDRI</sequence>
<dbReference type="InterPro" id="IPR000801">
    <property type="entry name" value="Esterase-like"/>
</dbReference>
<reference evidence="4 5" key="1">
    <citation type="journal article" date="2014" name="Genome Announc.">
        <title>Draft genome sequences of eight enterohepatic helicobacter species isolated from both laboratory and wild rodents.</title>
        <authorList>
            <person name="Sheh A."/>
            <person name="Shen Z."/>
            <person name="Fox J.G."/>
        </authorList>
    </citation>
    <scope>NUCLEOTIDE SEQUENCE [LARGE SCALE GENOMIC DNA]</scope>
    <source>
        <strain evidence="4 5">MIT 97-6194</strain>
    </source>
</reference>
<evidence type="ECO:0000256" key="2">
    <source>
        <dbReference type="ARBA" id="ARBA00022801"/>
    </source>
</evidence>
<dbReference type="Proteomes" id="UP000477070">
    <property type="component" value="Unassembled WGS sequence"/>
</dbReference>
<reference evidence="4" key="3">
    <citation type="submission" date="2018-04" db="EMBL/GenBank/DDBJ databases">
        <authorList>
            <person name="Sheh A."/>
            <person name="Shen Z."/>
            <person name="Mannion A.J."/>
            <person name="Fox J.G."/>
        </authorList>
    </citation>
    <scope>NUCLEOTIDE SEQUENCE</scope>
    <source>
        <strain evidence="4">MIT 97-6194</strain>
    </source>
</reference>
<evidence type="ECO:0000313" key="6">
    <source>
        <dbReference type="Proteomes" id="UP000477070"/>
    </source>
</evidence>
<dbReference type="EMBL" id="JRMP02000003">
    <property type="protein sequence ID" value="TLD95225.1"/>
    <property type="molecule type" value="Genomic_DNA"/>
</dbReference>
<dbReference type="RefSeq" id="WP_034571950.1">
    <property type="nucleotide sequence ID" value="NZ_JRMP02000003.1"/>
</dbReference>
<dbReference type="InterPro" id="IPR052558">
    <property type="entry name" value="Siderophore_Hydrolase_D"/>
</dbReference>
<dbReference type="PANTHER" id="PTHR40841">
    <property type="entry name" value="SIDEROPHORE TRIACETYLFUSARININE C ESTERASE"/>
    <property type="match status" value="1"/>
</dbReference>
<accession>A0A347VQ66</accession>
<dbReference type="EMBL" id="QBIU01000002">
    <property type="protein sequence ID" value="MWV70261.1"/>
    <property type="molecule type" value="Genomic_DNA"/>
</dbReference>
<dbReference type="PANTHER" id="PTHR40841:SF2">
    <property type="entry name" value="SIDEROPHORE-DEGRADING ESTERASE (EUROFUNG)"/>
    <property type="match status" value="1"/>
</dbReference>
<dbReference type="SUPFAM" id="SSF53474">
    <property type="entry name" value="alpha/beta-Hydrolases"/>
    <property type="match status" value="1"/>
</dbReference>
<comment type="similarity">
    <text evidence="1">Belongs to the esterase D family.</text>
</comment>
<dbReference type="InterPro" id="IPR029058">
    <property type="entry name" value="AB_hydrolase_fold"/>
</dbReference>
<dbReference type="AlphaFoldDB" id="A0A347VQ66"/>